<dbReference type="AlphaFoldDB" id="A0A8S3YYY3"/>
<dbReference type="Pfam" id="PF00622">
    <property type="entry name" value="SPRY"/>
    <property type="match status" value="1"/>
</dbReference>
<dbReference type="PANTHER" id="PTHR12245">
    <property type="entry name" value="SPRY DOMAIN CONTAINING SOCS BOX PROTEIN"/>
    <property type="match status" value="1"/>
</dbReference>
<dbReference type="InterPro" id="IPR001496">
    <property type="entry name" value="SOCS_box"/>
</dbReference>
<dbReference type="Gene3D" id="2.60.120.920">
    <property type="match status" value="1"/>
</dbReference>
<protein>
    <recommendedName>
        <fullName evidence="3">SPRY domain-containing SOCS box protein 3</fullName>
    </recommendedName>
</protein>
<dbReference type="SUPFAM" id="SSF49899">
    <property type="entry name" value="Concanavalin A-like lectins/glucanases"/>
    <property type="match status" value="1"/>
</dbReference>
<keyword evidence="8" id="KW-1185">Reference proteome</keyword>
<evidence type="ECO:0000313" key="7">
    <source>
        <dbReference type="EMBL" id="CAG5122367.1"/>
    </source>
</evidence>
<evidence type="ECO:0000313" key="8">
    <source>
        <dbReference type="Proteomes" id="UP000678393"/>
    </source>
</evidence>
<comment type="subcellular location">
    <subcellularLocation>
        <location evidence="1">Nucleus</location>
    </subcellularLocation>
</comment>
<feature type="domain" description="B30.2/SPRY" evidence="5">
    <location>
        <begin position="1"/>
        <end position="186"/>
    </location>
</feature>
<sequence length="223" mass="25386">MAFHEYFRENWVWDSNSKPLEVELSSDLEEAYFYIDPVIESTGTVAVRGNKGFTDGEHYWEIIFLEAPIGSSVMIGVGTIKAQLRSNLYQYINLIGQDKQSWGLSYKGKIWHNGICKNYCEPFYKSGTVIGVHLNLYKNTLTFYKNGVSLGEAFTGLYTFSEPLYPIISSTATDTELALGVRTCRYLSLQEKCFSRVRSSLSNIDSVDSLPLPRLFINHLREL</sequence>
<gene>
    <name evidence="7" type="ORF">CUNI_LOCUS7925</name>
</gene>
<dbReference type="InterPro" id="IPR001870">
    <property type="entry name" value="B30.2/SPRY"/>
</dbReference>
<organism evidence="7 8">
    <name type="scientific">Candidula unifasciata</name>
    <dbReference type="NCBI Taxonomy" id="100452"/>
    <lineage>
        <taxon>Eukaryota</taxon>
        <taxon>Metazoa</taxon>
        <taxon>Spiralia</taxon>
        <taxon>Lophotrochozoa</taxon>
        <taxon>Mollusca</taxon>
        <taxon>Gastropoda</taxon>
        <taxon>Heterobranchia</taxon>
        <taxon>Euthyneura</taxon>
        <taxon>Panpulmonata</taxon>
        <taxon>Eupulmonata</taxon>
        <taxon>Stylommatophora</taxon>
        <taxon>Helicina</taxon>
        <taxon>Helicoidea</taxon>
        <taxon>Geomitridae</taxon>
        <taxon>Candidula</taxon>
    </lineage>
</organism>
<dbReference type="InterPro" id="IPR035754">
    <property type="entry name" value="SPRY_SPSB3"/>
</dbReference>
<keyword evidence="4" id="KW-0539">Nucleus</keyword>
<dbReference type="EMBL" id="CAJHNH020001269">
    <property type="protein sequence ID" value="CAG5122367.1"/>
    <property type="molecule type" value="Genomic_DNA"/>
</dbReference>
<dbReference type="InterPro" id="IPR043136">
    <property type="entry name" value="B30.2/SPRY_sf"/>
</dbReference>
<dbReference type="GO" id="GO:0043161">
    <property type="term" value="P:proteasome-mediated ubiquitin-dependent protein catabolic process"/>
    <property type="evidence" value="ECO:0007669"/>
    <property type="project" value="TreeGrafter"/>
</dbReference>
<dbReference type="InterPro" id="IPR003877">
    <property type="entry name" value="SPRY_dom"/>
</dbReference>
<dbReference type="GO" id="GO:0019005">
    <property type="term" value="C:SCF ubiquitin ligase complex"/>
    <property type="evidence" value="ECO:0007669"/>
    <property type="project" value="TreeGrafter"/>
</dbReference>
<dbReference type="GO" id="GO:0005634">
    <property type="term" value="C:nucleus"/>
    <property type="evidence" value="ECO:0007669"/>
    <property type="project" value="UniProtKB-SubCell"/>
</dbReference>
<dbReference type="OrthoDB" id="5951542at2759"/>
<evidence type="ECO:0000256" key="4">
    <source>
        <dbReference type="ARBA" id="ARBA00023242"/>
    </source>
</evidence>
<dbReference type="PROSITE" id="PS50188">
    <property type="entry name" value="B302_SPRY"/>
    <property type="match status" value="1"/>
</dbReference>
<dbReference type="PANTHER" id="PTHR12245:SF16">
    <property type="entry name" value="SPRY DOMAIN-CONTAINING SOCS BOX PROTEIN 3-LIKE"/>
    <property type="match status" value="1"/>
</dbReference>
<evidence type="ECO:0000256" key="1">
    <source>
        <dbReference type="ARBA" id="ARBA00004123"/>
    </source>
</evidence>
<dbReference type="PROSITE" id="PS50225">
    <property type="entry name" value="SOCS"/>
    <property type="match status" value="1"/>
</dbReference>
<dbReference type="InterPro" id="IPR013320">
    <property type="entry name" value="ConA-like_dom_sf"/>
</dbReference>
<evidence type="ECO:0000256" key="3">
    <source>
        <dbReference type="ARBA" id="ARBA00014684"/>
    </source>
</evidence>
<dbReference type="Proteomes" id="UP000678393">
    <property type="component" value="Unassembled WGS sequence"/>
</dbReference>
<evidence type="ECO:0000259" key="6">
    <source>
        <dbReference type="PROSITE" id="PS50225"/>
    </source>
</evidence>
<name>A0A8S3YYY3_9EUPU</name>
<evidence type="ECO:0000259" key="5">
    <source>
        <dbReference type="PROSITE" id="PS50188"/>
    </source>
</evidence>
<feature type="domain" description="SOCS box" evidence="6">
    <location>
        <begin position="176"/>
        <end position="223"/>
    </location>
</feature>
<evidence type="ECO:0000256" key="2">
    <source>
        <dbReference type="ARBA" id="ARBA00010910"/>
    </source>
</evidence>
<dbReference type="InterPro" id="IPR050672">
    <property type="entry name" value="FBXO45-Fsn/SPSB_families"/>
</dbReference>
<reference evidence="7" key="1">
    <citation type="submission" date="2021-04" db="EMBL/GenBank/DDBJ databases">
        <authorList>
            <consortium name="Molecular Ecology Group"/>
        </authorList>
    </citation>
    <scope>NUCLEOTIDE SEQUENCE</scope>
</reference>
<comment type="caution">
    <text evidence="7">The sequence shown here is derived from an EMBL/GenBank/DDBJ whole genome shotgun (WGS) entry which is preliminary data.</text>
</comment>
<dbReference type="SMART" id="SM00449">
    <property type="entry name" value="SPRY"/>
    <property type="match status" value="1"/>
</dbReference>
<dbReference type="CDD" id="cd12876">
    <property type="entry name" value="SPRY_SOCS3"/>
    <property type="match status" value="1"/>
</dbReference>
<proteinExistence type="inferred from homology"/>
<comment type="similarity">
    <text evidence="2">Belongs to the SPSB family.</text>
</comment>
<accession>A0A8S3YYY3</accession>